<dbReference type="InterPro" id="IPR001623">
    <property type="entry name" value="DnaJ_domain"/>
</dbReference>
<comment type="caution">
    <text evidence="12">The sequence shown here is derived from an EMBL/GenBank/DDBJ whole genome shotgun (WGS) entry which is preliminary data.</text>
</comment>
<dbReference type="PROSITE" id="PS50076">
    <property type="entry name" value="DNAJ_2"/>
    <property type="match status" value="1"/>
</dbReference>
<name>A0A2V3DQL0_9MICC</name>
<dbReference type="Gene3D" id="1.10.287.110">
    <property type="entry name" value="DnaJ domain"/>
    <property type="match status" value="1"/>
</dbReference>
<reference evidence="12 13" key="1">
    <citation type="submission" date="2018-05" db="EMBL/GenBank/DDBJ databases">
        <title>Genetic diversity of glacier-inhabiting Cryobacterium bacteria in China and description of Cryobacterium mengkeensis sp. nov. and Arthrobacter glacialis sp. nov.</title>
        <authorList>
            <person name="Liu Q."/>
            <person name="Xin Y.-H."/>
        </authorList>
    </citation>
    <scope>NUCLEOTIDE SEQUENCE [LARGE SCALE GENOMIC DNA]</scope>
    <source>
        <strain evidence="12 13">GP3</strain>
    </source>
</reference>
<feature type="binding site" evidence="11">
    <location>
        <position position="149"/>
    </location>
    <ligand>
        <name>Zn(2+)</name>
        <dbReference type="ChEBI" id="CHEBI:29105"/>
        <label>1</label>
    </ligand>
</feature>
<keyword evidence="13" id="KW-1185">Reference proteome</keyword>
<dbReference type="EMBL" id="QHLZ01000006">
    <property type="protein sequence ID" value="PXA65270.1"/>
    <property type="molecule type" value="Genomic_DNA"/>
</dbReference>
<dbReference type="CDD" id="cd06257">
    <property type="entry name" value="DnaJ"/>
    <property type="match status" value="1"/>
</dbReference>
<dbReference type="SUPFAM" id="SSF46565">
    <property type="entry name" value="Chaperone J-domain"/>
    <property type="match status" value="1"/>
</dbReference>
<dbReference type="NCBIfam" id="NF008035">
    <property type="entry name" value="PRK10767.1"/>
    <property type="match status" value="1"/>
</dbReference>
<evidence type="ECO:0000313" key="12">
    <source>
        <dbReference type="EMBL" id="PXA65270.1"/>
    </source>
</evidence>
<keyword evidence="8 11" id="KW-0143">Chaperone</keyword>
<gene>
    <name evidence="11 12" type="primary">dnaJ</name>
    <name evidence="12" type="ORF">CVS29_11440</name>
</gene>
<organism evidence="12 13">
    <name type="scientific">Arthrobacter psychrochitiniphilus</name>
    <dbReference type="NCBI Taxonomy" id="291045"/>
    <lineage>
        <taxon>Bacteria</taxon>
        <taxon>Bacillati</taxon>
        <taxon>Actinomycetota</taxon>
        <taxon>Actinomycetes</taxon>
        <taxon>Micrococcales</taxon>
        <taxon>Micrococcaceae</taxon>
        <taxon>Arthrobacter</taxon>
    </lineage>
</organism>
<dbReference type="GO" id="GO:0031072">
    <property type="term" value="F:heat shock protein binding"/>
    <property type="evidence" value="ECO:0007669"/>
    <property type="project" value="InterPro"/>
</dbReference>
<comment type="subcellular location">
    <subcellularLocation>
        <location evidence="11">Cytoplasm</location>
    </subcellularLocation>
</comment>
<dbReference type="GO" id="GO:0006260">
    <property type="term" value="P:DNA replication"/>
    <property type="evidence" value="ECO:0007669"/>
    <property type="project" value="UniProtKB-KW"/>
</dbReference>
<dbReference type="InterPro" id="IPR036410">
    <property type="entry name" value="HSP_DnaJ_Cys-rich_dom_sf"/>
</dbReference>
<dbReference type="PANTHER" id="PTHR43096:SF48">
    <property type="entry name" value="CHAPERONE PROTEIN DNAJ"/>
    <property type="match status" value="1"/>
</dbReference>
<comment type="cofactor">
    <cofactor evidence="11">
        <name>Zn(2+)</name>
        <dbReference type="ChEBI" id="CHEBI:29105"/>
    </cofactor>
    <text evidence="11">Binds 2 Zn(2+) ions per monomer.</text>
</comment>
<evidence type="ECO:0000256" key="6">
    <source>
        <dbReference type="ARBA" id="ARBA00022833"/>
    </source>
</evidence>
<dbReference type="SUPFAM" id="SSF57938">
    <property type="entry name" value="DnaJ/Hsp40 cysteine-rich domain"/>
    <property type="match status" value="1"/>
</dbReference>
<dbReference type="NCBIfam" id="TIGR02349">
    <property type="entry name" value="DnaJ_bact"/>
    <property type="match status" value="1"/>
</dbReference>
<dbReference type="Pfam" id="PF01556">
    <property type="entry name" value="DnaJ_C"/>
    <property type="match status" value="1"/>
</dbReference>
<dbReference type="AlphaFoldDB" id="A0A2V3DQL0"/>
<feature type="binding site" evidence="11">
    <location>
        <position position="203"/>
    </location>
    <ligand>
        <name>Zn(2+)</name>
        <dbReference type="ChEBI" id="CHEBI:29105"/>
        <label>1</label>
    </ligand>
</feature>
<dbReference type="GO" id="GO:0051082">
    <property type="term" value="F:unfolded protein binding"/>
    <property type="evidence" value="ECO:0007669"/>
    <property type="project" value="UniProtKB-UniRule"/>
</dbReference>
<dbReference type="PANTHER" id="PTHR43096">
    <property type="entry name" value="DNAJ HOMOLOG 1, MITOCHONDRIAL-RELATED"/>
    <property type="match status" value="1"/>
</dbReference>
<keyword evidence="2 11" id="KW-0235">DNA replication</keyword>
<dbReference type="InterPro" id="IPR012724">
    <property type="entry name" value="DnaJ"/>
</dbReference>
<comment type="caution">
    <text evidence="11">Lacks conserved residue(s) required for the propagation of feature annotation.</text>
</comment>
<keyword evidence="1 11" id="KW-0963">Cytoplasm</keyword>
<feature type="binding site" evidence="11">
    <location>
        <position position="189"/>
    </location>
    <ligand>
        <name>Zn(2+)</name>
        <dbReference type="ChEBI" id="CHEBI:29105"/>
        <label>2</label>
    </ligand>
</feature>
<dbReference type="RefSeq" id="WP_110106445.1">
    <property type="nucleotide sequence ID" value="NZ_JACBZZ010000001.1"/>
</dbReference>
<evidence type="ECO:0000256" key="11">
    <source>
        <dbReference type="HAMAP-Rule" id="MF_01152"/>
    </source>
</evidence>
<dbReference type="CDD" id="cd10747">
    <property type="entry name" value="DnaJ_C"/>
    <property type="match status" value="1"/>
</dbReference>
<evidence type="ECO:0000313" key="13">
    <source>
        <dbReference type="Proteomes" id="UP000246303"/>
    </source>
</evidence>
<dbReference type="GO" id="GO:0009408">
    <property type="term" value="P:response to heat"/>
    <property type="evidence" value="ECO:0007669"/>
    <property type="project" value="InterPro"/>
</dbReference>
<keyword evidence="6 11" id="KW-0862">Zinc</keyword>
<evidence type="ECO:0000256" key="8">
    <source>
        <dbReference type="ARBA" id="ARBA00023186"/>
    </source>
</evidence>
<comment type="function">
    <text evidence="11">Participates actively in the response to hyperosmotic and heat shock by preventing the aggregation of stress-denatured proteins and by disaggregating proteins, also in an autonomous, DnaK-independent fashion. Unfolded proteins bind initially to DnaJ; upon interaction with the DnaJ-bound protein, DnaK hydrolyzes its bound ATP, resulting in the formation of a stable complex. GrpE releases ADP from DnaK; ATP binding to DnaK triggers the release of the substrate protein, thus completing the reaction cycle. Several rounds of ATP-dependent interactions between DnaJ, DnaK and GrpE are required for fully efficient folding. Also involved, together with DnaK and GrpE, in the DNA replication of plasmids through activation of initiation proteins.</text>
</comment>
<dbReference type="FunFam" id="2.10.230.10:FF:000002">
    <property type="entry name" value="Molecular chaperone DnaJ"/>
    <property type="match status" value="1"/>
</dbReference>
<dbReference type="InterPro" id="IPR018253">
    <property type="entry name" value="DnaJ_domain_CS"/>
</dbReference>
<keyword evidence="3 11" id="KW-0479">Metal-binding</keyword>
<accession>A0A2V3DQL0</accession>
<dbReference type="GO" id="GO:0005737">
    <property type="term" value="C:cytoplasm"/>
    <property type="evidence" value="ECO:0007669"/>
    <property type="project" value="UniProtKB-SubCell"/>
</dbReference>
<dbReference type="Gene3D" id="2.60.260.20">
    <property type="entry name" value="Urease metallochaperone UreE, N-terminal domain"/>
    <property type="match status" value="2"/>
</dbReference>
<dbReference type="SUPFAM" id="SSF49493">
    <property type="entry name" value="HSP40/DnaJ peptide-binding domain"/>
    <property type="match status" value="2"/>
</dbReference>
<dbReference type="CDD" id="cd10719">
    <property type="entry name" value="DnaJ_zf"/>
    <property type="match status" value="1"/>
</dbReference>
<feature type="binding site" evidence="11">
    <location>
        <position position="163"/>
    </location>
    <ligand>
        <name>Zn(2+)</name>
        <dbReference type="ChEBI" id="CHEBI:29105"/>
        <label>2</label>
    </ligand>
</feature>
<dbReference type="GO" id="GO:0005524">
    <property type="term" value="F:ATP binding"/>
    <property type="evidence" value="ECO:0007669"/>
    <property type="project" value="InterPro"/>
</dbReference>
<keyword evidence="4 11" id="KW-0677">Repeat</keyword>
<dbReference type="Pfam" id="PF00684">
    <property type="entry name" value="DnaJ_CXXCXGXG"/>
    <property type="match status" value="1"/>
</dbReference>
<keyword evidence="7 11" id="KW-0346">Stress response</keyword>
<sequence length="380" mass="40298">MSNHYDALGVSRDATAEEIKKAYRKLARKLHPDVNDAADAQDRFKAVTHAYEVLSDPQKRRIYDTTGNENGNDAGGGGGGFGGEGFAFQDIFETFFGGAGGGGGGGRGPASRMRRGQDALISVRVDLREAVFGVNKKLEIDTAITCPTCEGSCCRQGTAPTTCDICHGSGQIQRPMRSILGNVMTLATCNSCQGFGTMIVDPCNECMGEGRIRDRRTLTIKVPAGVGTGTRIQLANQGEAGPAGGPSGDLYVEMKVNNDPSFVREGDDLHATLSVPMTAAALGTELNFETFDGEQPISIKPGTQAGEVINLRSLGVTHLRGFGRGDLKVHIHVETPTKPDAEQEALLKQLAALRGETFTEGKLVSSGGMFAKLRDKFGNN</sequence>
<dbReference type="OrthoDB" id="9779889at2"/>
<comment type="similarity">
    <text evidence="9 11">Belongs to the DnaJ family.</text>
</comment>
<feature type="binding site" evidence="11">
    <location>
        <position position="206"/>
    </location>
    <ligand>
        <name>Zn(2+)</name>
        <dbReference type="ChEBI" id="CHEBI:29105"/>
        <label>1</label>
    </ligand>
</feature>
<proteinExistence type="inferred from homology"/>
<keyword evidence="5 11" id="KW-0863">Zinc-finger</keyword>
<dbReference type="HAMAP" id="MF_01152">
    <property type="entry name" value="DnaJ"/>
    <property type="match status" value="1"/>
</dbReference>
<comment type="subunit">
    <text evidence="11">Homodimer.</text>
</comment>
<dbReference type="SMART" id="SM00271">
    <property type="entry name" value="DnaJ"/>
    <property type="match status" value="1"/>
</dbReference>
<evidence type="ECO:0000256" key="4">
    <source>
        <dbReference type="ARBA" id="ARBA00022737"/>
    </source>
</evidence>
<dbReference type="Proteomes" id="UP000246303">
    <property type="component" value="Unassembled WGS sequence"/>
</dbReference>
<dbReference type="PROSITE" id="PS51188">
    <property type="entry name" value="ZF_CR"/>
    <property type="match status" value="1"/>
</dbReference>
<dbReference type="InterPro" id="IPR002939">
    <property type="entry name" value="DnaJ_C"/>
</dbReference>
<evidence type="ECO:0000256" key="7">
    <source>
        <dbReference type="ARBA" id="ARBA00023016"/>
    </source>
</evidence>
<dbReference type="Pfam" id="PF00226">
    <property type="entry name" value="DnaJ"/>
    <property type="match status" value="1"/>
</dbReference>
<dbReference type="GO" id="GO:0008270">
    <property type="term" value="F:zinc ion binding"/>
    <property type="evidence" value="ECO:0007669"/>
    <property type="project" value="UniProtKB-UniRule"/>
</dbReference>
<feature type="binding site" evidence="11">
    <location>
        <position position="146"/>
    </location>
    <ligand>
        <name>Zn(2+)</name>
        <dbReference type="ChEBI" id="CHEBI:29105"/>
        <label>1</label>
    </ligand>
</feature>
<evidence type="ECO:0000256" key="10">
    <source>
        <dbReference type="ARBA" id="ARBA00067609"/>
    </source>
</evidence>
<dbReference type="PROSITE" id="PS00636">
    <property type="entry name" value="DNAJ_1"/>
    <property type="match status" value="1"/>
</dbReference>
<dbReference type="InterPro" id="IPR036869">
    <property type="entry name" value="J_dom_sf"/>
</dbReference>
<evidence type="ECO:0000256" key="2">
    <source>
        <dbReference type="ARBA" id="ARBA00022705"/>
    </source>
</evidence>
<protein>
    <recommendedName>
        <fullName evidence="10 11">Chaperone protein DnaJ</fullName>
    </recommendedName>
</protein>
<evidence type="ECO:0000256" key="9">
    <source>
        <dbReference type="ARBA" id="ARBA00061004"/>
    </source>
</evidence>
<dbReference type="InterPro" id="IPR008971">
    <property type="entry name" value="HSP40/DnaJ_pept-bd"/>
</dbReference>
<dbReference type="GO" id="GO:0042026">
    <property type="term" value="P:protein refolding"/>
    <property type="evidence" value="ECO:0007669"/>
    <property type="project" value="TreeGrafter"/>
</dbReference>
<dbReference type="PRINTS" id="PR00625">
    <property type="entry name" value="JDOMAIN"/>
</dbReference>
<evidence type="ECO:0000256" key="1">
    <source>
        <dbReference type="ARBA" id="ARBA00022490"/>
    </source>
</evidence>
<comment type="domain">
    <text evidence="11">The J domain is necessary and sufficient to stimulate DnaK ATPase activity. Zinc center 1 plays an important role in the autonomous, DnaK-independent chaperone activity of DnaJ. Zinc center 2 is essential for interaction with DnaK and for DnaJ activity.</text>
</comment>
<dbReference type="FunFam" id="2.60.260.20:FF:000005">
    <property type="entry name" value="Chaperone protein dnaJ 1, mitochondrial"/>
    <property type="match status" value="1"/>
</dbReference>
<evidence type="ECO:0000256" key="3">
    <source>
        <dbReference type="ARBA" id="ARBA00022723"/>
    </source>
</evidence>
<feature type="binding site" evidence="11">
    <location>
        <position position="166"/>
    </location>
    <ligand>
        <name>Zn(2+)</name>
        <dbReference type="ChEBI" id="CHEBI:29105"/>
        <label>2</label>
    </ligand>
</feature>
<evidence type="ECO:0000256" key="5">
    <source>
        <dbReference type="ARBA" id="ARBA00022771"/>
    </source>
</evidence>
<feature type="binding site" evidence="11">
    <location>
        <position position="192"/>
    </location>
    <ligand>
        <name>Zn(2+)</name>
        <dbReference type="ChEBI" id="CHEBI:29105"/>
        <label>2</label>
    </ligand>
</feature>
<dbReference type="InterPro" id="IPR001305">
    <property type="entry name" value="HSP_DnaJ_Cys-rich_dom"/>
</dbReference>
<dbReference type="Gene3D" id="2.10.230.10">
    <property type="entry name" value="Heat shock protein DnaJ, cysteine-rich domain"/>
    <property type="match status" value="1"/>
</dbReference>